<evidence type="ECO:0000256" key="4">
    <source>
        <dbReference type="ARBA" id="ARBA00023242"/>
    </source>
</evidence>
<dbReference type="InterPro" id="IPR036638">
    <property type="entry name" value="HLH_DNA-bd_sf"/>
</dbReference>
<dbReference type="AlphaFoldDB" id="A0A022RIK6"/>
<protein>
    <recommendedName>
        <fullName evidence="5">BHLH domain-containing protein</fullName>
    </recommendedName>
</protein>
<dbReference type="eggNOG" id="ENOG502QWG4">
    <property type="taxonomic scope" value="Eukaryota"/>
</dbReference>
<keyword evidence="3" id="KW-0804">Transcription</keyword>
<dbReference type="SMART" id="SM00353">
    <property type="entry name" value="HLH"/>
    <property type="match status" value="1"/>
</dbReference>
<sequence length="227" mass="25721">MKYTCGCSYFEYESSSPEGTHVSSASKNIASERKRRKKLNETLYALRSVVPNITKMDKASTVRDAIEYIKLLQDEERIIQSQISEMESIISMSSLLPNNNNNNNINNIENDDQEAETYFCMPKKRARMEFSDESNPIEVLELSISSMGEKNVMVSLTCSNRRDTIIKLCEAFESLNLKIITSTINHFSGKLFKTVFIQSDEEEKDVLRVNIEAAIAALNNPHSPISS</sequence>
<dbReference type="GO" id="GO:0046983">
    <property type="term" value="F:protein dimerization activity"/>
    <property type="evidence" value="ECO:0007669"/>
    <property type="project" value="InterPro"/>
</dbReference>
<evidence type="ECO:0000313" key="6">
    <source>
        <dbReference type="EMBL" id="EYU38740.1"/>
    </source>
</evidence>
<dbReference type="GO" id="GO:0005634">
    <property type="term" value="C:nucleus"/>
    <property type="evidence" value="ECO:0000318"/>
    <property type="project" value="GO_Central"/>
</dbReference>
<dbReference type="GO" id="GO:0003700">
    <property type="term" value="F:DNA-binding transcription factor activity"/>
    <property type="evidence" value="ECO:0000318"/>
    <property type="project" value="GO_Central"/>
</dbReference>
<organism evidence="6 7">
    <name type="scientific">Erythranthe guttata</name>
    <name type="common">Yellow monkey flower</name>
    <name type="synonym">Mimulus guttatus</name>
    <dbReference type="NCBI Taxonomy" id="4155"/>
    <lineage>
        <taxon>Eukaryota</taxon>
        <taxon>Viridiplantae</taxon>
        <taxon>Streptophyta</taxon>
        <taxon>Embryophyta</taxon>
        <taxon>Tracheophyta</taxon>
        <taxon>Spermatophyta</taxon>
        <taxon>Magnoliopsida</taxon>
        <taxon>eudicotyledons</taxon>
        <taxon>Gunneridae</taxon>
        <taxon>Pentapetalae</taxon>
        <taxon>asterids</taxon>
        <taxon>lamiids</taxon>
        <taxon>Lamiales</taxon>
        <taxon>Phrymaceae</taxon>
        <taxon>Erythranthe</taxon>
    </lineage>
</organism>
<dbReference type="SUPFAM" id="SSF47459">
    <property type="entry name" value="HLH, helix-loop-helix DNA-binding domain"/>
    <property type="match status" value="1"/>
</dbReference>
<keyword evidence="4" id="KW-0539">Nucleus</keyword>
<dbReference type="STRING" id="4155.A0A022RIK6"/>
<dbReference type="GO" id="GO:0006355">
    <property type="term" value="P:regulation of DNA-templated transcription"/>
    <property type="evidence" value="ECO:0000318"/>
    <property type="project" value="GO_Central"/>
</dbReference>
<keyword evidence="7" id="KW-1185">Reference proteome</keyword>
<dbReference type="Pfam" id="PF22754">
    <property type="entry name" value="bHLH-TF_ACT-like_plant"/>
    <property type="match status" value="1"/>
</dbReference>
<keyword evidence="2" id="KW-0805">Transcription regulation</keyword>
<proteinExistence type="predicted"/>
<dbReference type="Gene3D" id="4.10.280.10">
    <property type="entry name" value="Helix-loop-helix DNA-binding domain"/>
    <property type="match status" value="1"/>
</dbReference>
<dbReference type="Proteomes" id="UP000030748">
    <property type="component" value="Unassembled WGS sequence"/>
</dbReference>
<dbReference type="EMBL" id="KI630480">
    <property type="protein sequence ID" value="EYU38740.1"/>
    <property type="molecule type" value="Genomic_DNA"/>
</dbReference>
<dbReference type="PhylomeDB" id="A0A022RIK6"/>
<name>A0A022RIK6_ERYGU</name>
<evidence type="ECO:0000313" key="7">
    <source>
        <dbReference type="Proteomes" id="UP000030748"/>
    </source>
</evidence>
<evidence type="ECO:0000256" key="1">
    <source>
        <dbReference type="ARBA" id="ARBA00004123"/>
    </source>
</evidence>
<dbReference type="InterPro" id="IPR054502">
    <property type="entry name" value="bHLH-TF_ACT-like_plant"/>
</dbReference>
<dbReference type="PANTHER" id="PTHR31945">
    <property type="entry name" value="TRANSCRIPTION FACTOR SCREAM2-RELATED"/>
    <property type="match status" value="1"/>
</dbReference>
<comment type="subcellular location">
    <subcellularLocation>
        <location evidence="1">Nucleus</location>
    </subcellularLocation>
</comment>
<evidence type="ECO:0000256" key="3">
    <source>
        <dbReference type="ARBA" id="ARBA00023163"/>
    </source>
</evidence>
<dbReference type="PANTHER" id="PTHR31945:SF26">
    <property type="entry name" value="TRANSCRIPTION FACTOR BHLH35"/>
    <property type="match status" value="1"/>
</dbReference>
<accession>A0A022RIK6</accession>
<feature type="domain" description="BHLH" evidence="5">
    <location>
        <begin position="23"/>
        <end position="72"/>
    </location>
</feature>
<dbReference type="Pfam" id="PF00010">
    <property type="entry name" value="HLH"/>
    <property type="match status" value="1"/>
</dbReference>
<evidence type="ECO:0000259" key="5">
    <source>
        <dbReference type="PROSITE" id="PS50888"/>
    </source>
</evidence>
<dbReference type="GO" id="GO:0043565">
    <property type="term" value="F:sequence-specific DNA binding"/>
    <property type="evidence" value="ECO:0000318"/>
    <property type="project" value="GO_Central"/>
</dbReference>
<dbReference type="InterPro" id="IPR051358">
    <property type="entry name" value="TF_AMS/ICE1/BHLH6-like"/>
</dbReference>
<evidence type="ECO:0000256" key="2">
    <source>
        <dbReference type="ARBA" id="ARBA00023015"/>
    </source>
</evidence>
<dbReference type="PROSITE" id="PS50888">
    <property type="entry name" value="BHLH"/>
    <property type="match status" value="1"/>
</dbReference>
<dbReference type="InterPro" id="IPR011598">
    <property type="entry name" value="bHLH_dom"/>
</dbReference>
<gene>
    <name evidence="6" type="ORF">MIMGU_mgv1a022559mg</name>
</gene>
<reference evidence="6 7" key="1">
    <citation type="journal article" date="2013" name="Proc. Natl. Acad. Sci. U.S.A.">
        <title>Fine-scale variation in meiotic recombination in Mimulus inferred from population shotgun sequencing.</title>
        <authorList>
            <person name="Hellsten U."/>
            <person name="Wright K.M."/>
            <person name="Jenkins J."/>
            <person name="Shu S."/>
            <person name="Yuan Y."/>
            <person name="Wessler S.R."/>
            <person name="Schmutz J."/>
            <person name="Willis J.H."/>
            <person name="Rokhsar D.S."/>
        </authorList>
    </citation>
    <scope>NUCLEOTIDE SEQUENCE [LARGE SCALE GENOMIC DNA]</scope>
    <source>
        <strain evidence="7">cv. DUN x IM62</strain>
    </source>
</reference>